<feature type="region of interest" description="Disordered" evidence="1">
    <location>
        <begin position="1"/>
        <end position="114"/>
    </location>
</feature>
<evidence type="ECO:0000313" key="3">
    <source>
        <dbReference type="Proteomes" id="UP000796880"/>
    </source>
</evidence>
<evidence type="ECO:0000313" key="2">
    <source>
        <dbReference type="EMBL" id="KAF3436670.1"/>
    </source>
</evidence>
<feature type="compositionally biased region" description="Basic and acidic residues" evidence="1">
    <location>
        <begin position="65"/>
        <end position="90"/>
    </location>
</feature>
<feature type="compositionally biased region" description="Basic and acidic residues" evidence="1">
    <location>
        <begin position="101"/>
        <end position="114"/>
    </location>
</feature>
<proteinExistence type="predicted"/>
<protein>
    <submittedName>
        <fullName evidence="2">Uncharacterized protein</fullName>
    </submittedName>
</protein>
<organism evidence="2 3">
    <name type="scientific">Rhamnella rubrinervis</name>
    <dbReference type="NCBI Taxonomy" id="2594499"/>
    <lineage>
        <taxon>Eukaryota</taxon>
        <taxon>Viridiplantae</taxon>
        <taxon>Streptophyta</taxon>
        <taxon>Embryophyta</taxon>
        <taxon>Tracheophyta</taxon>
        <taxon>Spermatophyta</taxon>
        <taxon>Magnoliopsida</taxon>
        <taxon>eudicotyledons</taxon>
        <taxon>Gunneridae</taxon>
        <taxon>Pentapetalae</taxon>
        <taxon>rosids</taxon>
        <taxon>fabids</taxon>
        <taxon>Rosales</taxon>
        <taxon>Rhamnaceae</taxon>
        <taxon>rhamnoid group</taxon>
        <taxon>Rhamneae</taxon>
        <taxon>Rhamnella</taxon>
    </lineage>
</organism>
<dbReference type="EMBL" id="VOIH02000009">
    <property type="protein sequence ID" value="KAF3436670.1"/>
    <property type="molecule type" value="Genomic_DNA"/>
</dbReference>
<gene>
    <name evidence="2" type="ORF">FNV43_RR19417</name>
</gene>
<name>A0A8K0DSX2_9ROSA</name>
<keyword evidence="3" id="KW-1185">Reference proteome</keyword>
<sequence length="114" mass="12978">MYRQNSHRAAQGGGTTKPIELAWMSRTNQNGDPKDGLIPIIRRSSRRGVNVQLRESLAGTKRAKERVDRSKNPKECMISRDKARAREYRSGAEQTSRLGKKNHDENEGRSQRAM</sequence>
<dbReference type="AlphaFoldDB" id="A0A8K0DSX2"/>
<comment type="caution">
    <text evidence="2">The sequence shown here is derived from an EMBL/GenBank/DDBJ whole genome shotgun (WGS) entry which is preliminary data.</text>
</comment>
<dbReference type="Proteomes" id="UP000796880">
    <property type="component" value="Unassembled WGS sequence"/>
</dbReference>
<reference evidence="2" key="1">
    <citation type="submission" date="2020-03" db="EMBL/GenBank/DDBJ databases">
        <title>A high-quality chromosome-level genome assembly of a woody plant with both climbing and erect habits, Rhamnella rubrinervis.</title>
        <authorList>
            <person name="Lu Z."/>
            <person name="Yang Y."/>
            <person name="Zhu X."/>
            <person name="Sun Y."/>
        </authorList>
    </citation>
    <scope>NUCLEOTIDE SEQUENCE</scope>
    <source>
        <strain evidence="2">BYM</strain>
        <tissue evidence="2">Leaf</tissue>
    </source>
</reference>
<evidence type="ECO:0000256" key="1">
    <source>
        <dbReference type="SAM" id="MobiDB-lite"/>
    </source>
</evidence>
<accession>A0A8K0DSX2</accession>